<reference evidence="1" key="2">
    <citation type="journal article" date="2022" name="New Phytol.">
        <title>Evolutionary transition to the ectomycorrhizal habit in the genomes of a hyperdiverse lineage of mushroom-forming fungi.</title>
        <authorList>
            <person name="Looney B."/>
            <person name="Miyauchi S."/>
            <person name="Morin E."/>
            <person name="Drula E."/>
            <person name="Courty P.E."/>
            <person name="Kohler A."/>
            <person name="Kuo A."/>
            <person name="LaButti K."/>
            <person name="Pangilinan J."/>
            <person name="Lipzen A."/>
            <person name="Riley R."/>
            <person name="Andreopoulos W."/>
            <person name="He G."/>
            <person name="Johnson J."/>
            <person name="Nolan M."/>
            <person name="Tritt A."/>
            <person name="Barry K.W."/>
            <person name="Grigoriev I.V."/>
            <person name="Nagy L.G."/>
            <person name="Hibbett D."/>
            <person name="Henrissat B."/>
            <person name="Matheny P.B."/>
            <person name="Labbe J."/>
            <person name="Martin F.M."/>
        </authorList>
    </citation>
    <scope>NUCLEOTIDE SEQUENCE</scope>
    <source>
        <strain evidence="1">FP105234-sp</strain>
    </source>
</reference>
<dbReference type="EMBL" id="MU275939">
    <property type="protein sequence ID" value="KAI0045900.1"/>
    <property type="molecule type" value="Genomic_DNA"/>
</dbReference>
<evidence type="ECO:0000313" key="2">
    <source>
        <dbReference type="Proteomes" id="UP000814033"/>
    </source>
</evidence>
<proteinExistence type="predicted"/>
<comment type="caution">
    <text evidence="1">The sequence shown here is derived from an EMBL/GenBank/DDBJ whole genome shotgun (WGS) entry which is preliminary data.</text>
</comment>
<accession>A0ACB8RQP1</accession>
<keyword evidence="2" id="KW-1185">Reference proteome</keyword>
<sequence>MGLSHSSGLYVSDPATFATPANAPEEDWRQYDYVVVGGGTAGCVLASRLSEDLNATVLLIEAGTSHEHEIYTRIPLAWPRAIKTHLDWAYESTPQVRGAERNLVIPRGKVLGGSSALNALIYQRCSPEDFEEWVKLGALGWGYEDIKPYFEKLEQFVPNAKFPGVKAESYGSRGPLKVGIAQEVPPIHRAIIEACEELGVKAVDDLNTPEGILGASTFTSITDGKGSRNSVAVAYLPPSVARRPNLTIAIRTTTEKLLFASQPGADPRAMGVEVSVSAAAPKFRVRANKEVIMCGGTIGTPQLLLLSGVGPKEELAKLGIEVVKDLPQVGKNYRDHIAAGPLAARVKPGWSFDYLNNPVSGVLALGRWLLFGTGPMAALAASGAAFIRTDDPSLPFDTKHGKRVEIKDNTSGPRSPDLEIVWFPLLTGNLSVPAPSGTHGITLGAMALRPESSGEVTLRTTSAYDHPLIDPNVFASDNDWEVVARGMRFILKLARSERLKGIVDLQPHSTDQTDFFWPGDADPDQITDEEIKAYIRNNCLPIFHPVGTAKIGPTAETGVVDPSLKVHGVQGLRVVDASVFPAQVSGHPAAVVVAVAEKAADVIKASTFL</sequence>
<organism evidence="1 2">
    <name type="scientific">Auriscalpium vulgare</name>
    <dbReference type="NCBI Taxonomy" id="40419"/>
    <lineage>
        <taxon>Eukaryota</taxon>
        <taxon>Fungi</taxon>
        <taxon>Dikarya</taxon>
        <taxon>Basidiomycota</taxon>
        <taxon>Agaricomycotina</taxon>
        <taxon>Agaricomycetes</taxon>
        <taxon>Russulales</taxon>
        <taxon>Auriscalpiaceae</taxon>
        <taxon>Auriscalpium</taxon>
    </lineage>
</organism>
<name>A0ACB8RQP1_9AGAM</name>
<protein>
    <submittedName>
        <fullName evidence="1">GMC oxidoreductase</fullName>
    </submittedName>
</protein>
<dbReference type="Proteomes" id="UP000814033">
    <property type="component" value="Unassembled WGS sequence"/>
</dbReference>
<evidence type="ECO:0000313" key="1">
    <source>
        <dbReference type="EMBL" id="KAI0045900.1"/>
    </source>
</evidence>
<gene>
    <name evidence="1" type="ORF">FA95DRAFT_1617785</name>
</gene>
<reference evidence="1" key="1">
    <citation type="submission" date="2021-02" db="EMBL/GenBank/DDBJ databases">
        <authorList>
            <consortium name="DOE Joint Genome Institute"/>
            <person name="Ahrendt S."/>
            <person name="Looney B.P."/>
            <person name="Miyauchi S."/>
            <person name="Morin E."/>
            <person name="Drula E."/>
            <person name="Courty P.E."/>
            <person name="Chicoki N."/>
            <person name="Fauchery L."/>
            <person name="Kohler A."/>
            <person name="Kuo A."/>
            <person name="Labutti K."/>
            <person name="Pangilinan J."/>
            <person name="Lipzen A."/>
            <person name="Riley R."/>
            <person name="Andreopoulos W."/>
            <person name="He G."/>
            <person name="Johnson J."/>
            <person name="Barry K.W."/>
            <person name="Grigoriev I.V."/>
            <person name="Nagy L."/>
            <person name="Hibbett D."/>
            <person name="Henrissat B."/>
            <person name="Matheny P.B."/>
            <person name="Labbe J."/>
            <person name="Martin F."/>
        </authorList>
    </citation>
    <scope>NUCLEOTIDE SEQUENCE</scope>
    <source>
        <strain evidence="1">FP105234-sp</strain>
    </source>
</reference>